<dbReference type="RefSeq" id="WP_007319931.1">
    <property type="nucleotide sequence ID" value="NZ_BAEH01000120.1"/>
</dbReference>
<dbReference type="Gene3D" id="3.30.559.30">
    <property type="entry name" value="Nonribosomal peptide synthetase, condensation domain"/>
    <property type="match status" value="3"/>
</dbReference>
<dbReference type="InterPro" id="IPR023213">
    <property type="entry name" value="CAT-like_dom_sf"/>
</dbReference>
<evidence type="ECO:0000256" key="4">
    <source>
        <dbReference type="SAM" id="MobiDB-lite"/>
    </source>
</evidence>
<proteinExistence type="predicted"/>
<organism evidence="6 7">
    <name type="scientific">Gordonia effusa NBRC 100432</name>
    <dbReference type="NCBI Taxonomy" id="1077974"/>
    <lineage>
        <taxon>Bacteria</taxon>
        <taxon>Bacillati</taxon>
        <taxon>Actinomycetota</taxon>
        <taxon>Actinomycetes</taxon>
        <taxon>Mycobacteriales</taxon>
        <taxon>Gordoniaceae</taxon>
        <taxon>Gordonia</taxon>
    </lineage>
</organism>
<dbReference type="Pfam" id="PF00668">
    <property type="entry name" value="Condensation"/>
    <property type="match status" value="3"/>
</dbReference>
<reference evidence="6 7" key="1">
    <citation type="submission" date="2011-12" db="EMBL/GenBank/DDBJ databases">
        <title>Whole genome shotgun sequence of Gordonia effusa NBRC 100432.</title>
        <authorList>
            <person name="Yoshida I."/>
            <person name="Takarada H."/>
            <person name="Hosoyama A."/>
            <person name="Tsuchikane K."/>
            <person name="Katsumata H."/>
            <person name="Yamazaki S."/>
            <person name="Fujita N."/>
        </authorList>
    </citation>
    <scope>NUCLEOTIDE SEQUENCE [LARGE SCALE GENOMIC DNA]</scope>
    <source>
        <strain evidence="6 7">NBRC 100432</strain>
    </source>
</reference>
<comment type="cofactor">
    <cofactor evidence="1">
        <name>pantetheine 4'-phosphate</name>
        <dbReference type="ChEBI" id="CHEBI:47942"/>
    </cofactor>
</comment>
<dbReference type="Gene3D" id="3.30.559.10">
    <property type="entry name" value="Chloramphenicol acetyltransferase-like domain"/>
    <property type="match status" value="3"/>
</dbReference>
<feature type="compositionally biased region" description="Low complexity" evidence="4">
    <location>
        <begin position="1923"/>
        <end position="1938"/>
    </location>
</feature>
<dbReference type="InterPro" id="IPR006162">
    <property type="entry name" value="Ppantetheine_attach_site"/>
</dbReference>
<dbReference type="eggNOG" id="COG1020">
    <property type="taxonomic scope" value="Bacteria"/>
</dbReference>
<evidence type="ECO:0000256" key="2">
    <source>
        <dbReference type="ARBA" id="ARBA00022450"/>
    </source>
</evidence>
<dbReference type="SMART" id="SM00823">
    <property type="entry name" value="PKS_PP"/>
    <property type="match status" value="2"/>
</dbReference>
<dbReference type="Pfam" id="PF13193">
    <property type="entry name" value="AMP-binding_C"/>
    <property type="match status" value="1"/>
</dbReference>
<dbReference type="NCBIfam" id="TIGR01733">
    <property type="entry name" value="AA-adenyl-dom"/>
    <property type="match status" value="2"/>
</dbReference>
<dbReference type="EMBL" id="BAEH01000120">
    <property type="protein sequence ID" value="GAB20596.1"/>
    <property type="molecule type" value="Genomic_DNA"/>
</dbReference>
<dbReference type="InterPro" id="IPR000873">
    <property type="entry name" value="AMP-dep_synth/lig_dom"/>
</dbReference>
<evidence type="ECO:0000256" key="1">
    <source>
        <dbReference type="ARBA" id="ARBA00001957"/>
    </source>
</evidence>
<dbReference type="Proteomes" id="UP000035034">
    <property type="component" value="Unassembled WGS sequence"/>
</dbReference>
<dbReference type="InterPro" id="IPR025110">
    <property type="entry name" value="AMP-bd_C"/>
</dbReference>
<sequence length="2477" mass="262987">MTAALEDVLPLTPLQEAIVYHSTKPRAARETDPYLILADIELTAHLGQVDAEQLRAAITSVVNRHAALRTSYTRRRNGTPVARVHSGADVVLDKVDRVPAGGLDGLRAAERLRGISLTAPPPVRFLLVNEAPRLTLLMVAHHIAVDGWSIHRIFAEIVEAYRGAAASAVAPISEFYRWLGSRDNDVAPWTRAMAGFDAPTPIAAAFDQLNSTLSASPLTSGLPAAQVISHSFDIDASTRLRALATSSGVTTNTLVQVAWALVLAEVNDTDDVVFGAVVSGRNPAVPGIDEMVGMLINTIPVRVRLNPFENVRDLLRRVQREQFALIGHHHVALGDIQSAIGVGELFDSIVVFESFPRGAVRPTITDENTYPATLLVEDEEKIRVLLEYRGVPPQILQRFVGYLDSIVAQPDSAISKLSVPAIEAEMPRTPVLPYVPVAAQIATVAADRPDHDALIFGEECLTYGELDRRAAQFARHLAELGIAEESLVAIALPRGVDLVATLLAAARLGAAYLPIDLEYPRQRIAFMLDDSTPDVIVDTATCERWRTSSVDEADLPDPAHPAPHAAAYVVYTSGSTGTPKAVVGTSAALANRIAWATTRWTASVIAAKSSIAFIDGSTELLAALASGATVVLAPDDAVRDVGKLSDLVIARDVDQLTAVPSLATVLSETTSLGLRRWIVSGEPLAQITADRLRGTAEEVVNSYGSSEVAGDVTAGVITSDVHVGSPVPGTGIAVLDRHLRPVPIGMAGEVYVTGVQLGRGYRNRPGLTSVAFVADVAGSGNRMYRTGDRGVIGADGLLRLLGRTDAQVKIRGNRVELGEVEAEILTIDVVDEAAVIARADIDGTLRLDAYVAGDFLNGTGTLSAALATSLPQYMIPSTWTELPRIPRTPGGKLDRRALPAPHRVIRTTHRAPVTEAEHVVVAAIADVLKMNPPGLDDNFVDLGGHSLSATRVLTRLRVATGQSLTVAQIFDNPVIADIAALLDAGSSTVDEPVALTTRPDPLPLSPAQRRLYFQSGVDDSAYTIPFAVRLTPASAVDLARLRNSLRDIVERHETLRTRIRDSQQIISPIEQVAVEIEEHTVADGTEDLDIAIAERIAQPYDLAADYPLRAKLIRVAKTDQAVLLLTVHHIAADEWSAARLFDELAAGYNGTPVSAPAVQFADFTVWQLNRLGTEDDSESLASRQLSFWRENLSGAPEETALPVDRQRTADRDHRGAQVTIVLTATELAALGERARVEGASMFMLTHAAVAIALSASGAGNDIVVGTPTAGRSSVAADALIGMFVNTLALRTDLSGNPTLSEMIARVRRTDLDAYAHADIPFDSVVRALAPDRSLARHPVFQVMVQYRDPIVAPEFAALTSDPVFPPSTTSKFDLTFEFAQLPTNGGITLRVEYATELFDEVTVLALAERVRHTAGLLCTEPDMPIAALRLDPGTPAVPVLRSDNSPKAATLVDVFCATAARFGNRPAVSAGPLTLSYTDIDELSTRLAHRLRADGVRSGDLVAMSIERDEKLIVAIIGIIRAGAAYVPVDPASPADRIAGILSDANPTVTVDDSYLRAALSTDAPTSTLPAIRPDQPAYVIFTSGSTGRPKGVLVNHRSVVALLTGALPLYDVDEHDVWSLFHSYAFDVSVFEIWGALSTGARIALVDRDIARSPRDFRALIAAERVTVLSQTPTAFFALDATDADVASTDGGLETLRYVIFAGEALDLKRLNGFHSRHPQARTINMYGITETTVHSSFLDVDADFARTALGSAVGPMLPGFTGLLLDGYLRPVPAGATGELYLSGPQVAAGYLHRPGLTATRFVADPAGTGALMYRSGDLFRRGADGELFYAGRSDTQVKIRGFRIELGEIRSAIASVEGIDDVAVVTRTGPGTSPRVVAYVVGDATAQTVTAHIAETLPEYMVPSAVITVDAIPRTVNGKTDTAALPAPETPTTDDSAQAPRTENERLLAEIFTDTLGLDTVGVDDDFFALGGDSIVSTTLVNRARRRGIILTPRDIFTHRTVAALARVVAATSDEADDSASAESSSAPTALGLLPASHRLRELGGTIDRFNQSLVVDTPADLNEAVLVAALQDLLDAHPALRATLEVVAGSVWSLTSAPVGTPRAADLLRVVDIDAHGAIADTIRVESFSAAGRLAPRSGIMVAATLLRPAPGEPGRLILVIHHLVVDGVSRRILLDDLAACYEERRTGGLTASLPATTSLASYTAAVNTLAADPRLLGEAEHWINILAPGGELMPGRPGTPGTVGDQQHLVIDLDTGTSGRLVTDVPAALDVGITAVFLGALRIAASAVCGTADLLIDTERHGRDTDVAGLSADLSHTVGWFTTFAPLRLAEADTIDAAVTAAEQAWRQMPGAGAGFAMLRYINPQLSAALASLSRPSVLLNYLGRFSVGGGVPWRPSAESTALAATADPDLGAAYPLEIDIVCRDEASGPVIAARFTYLPDQLDTDTVARLADSWRTAVETLVGQSNSGVRS</sequence>
<keyword evidence="7" id="KW-1185">Reference proteome</keyword>
<dbReference type="UniPathway" id="UPA00011"/>
<dbReference type="GO" id="GO:0008610">
    <property type="term" value="P:lipid biosynthetic process"/>
    <property type="evidence" value="ECO:0007669"/>
    <property type="project" value="UniProtKB-ARBA"/>
</dbReference>
<dbReference type="GO" id="GO:0003824">
    <property type="term" value="F:catalytic activity"/>
    <property type="evidence" value="ECO:0007669"/>
    <property type="project" value="InterPro"/>
</dbReference>
<feature type="domain" description="Carrier" evidence="5">
    <location>
        <begin position="1942"/>
        <end position="2016"/>
    </location>
</feature>
<dbReference type="PROSITE" id="PS50075">
    <property type="entry name" value="CARRIER"/>
    <property type="match status" value="2"/>
</dbReference>
<dbReference type="OrthoDB" id="4501954at2"/>
<protein>
    <submittedName>
        <fullName evidence="6">Putative non-ribosomal peptide synthetase</fullName>
    </submittedName>
</protein>
<dbReference type="InterPro" id="IPR020845">
    <property type="entry name" value="AMP-binding_CS"/>
</dbReference>
<dbReference type="Gene3D" id="1.10.1200.10">
    <property type="entry name" value="ACP-like"/>
    <property type="match status" value="2"/>
</dbReference>
<accession>H0R695</accession>
<dbReference type="Gene3D" id="3.30.300.30">
    <property type="match status" value="2"/>
</dbReference>
<dbReference type="CDD" id="cd17643">
    <property type="entry name" value="A_NRPS_Cytc1-like"/>
    <property type="match status" value="1"/>
</dbReference>
<dbReference type="CDD" id="cd05930">
    <property type="entry name" value="A_NRPS"/>
    <property type="match status" value="1"/>
</dbReference>
<dbReference type="Gene3D" id="3.40.50.12780">
    <property type="entry name" value="N-terminal domain of ligase-like"/>
    <property type="match status" value="2"/>
</dbReference>
<dbReference type="SUPFAM" id="SSF52777">
    <property type="entry name" value="CoA-dependent acyltransferases"/>
    <property type="match status" value="6"/>
</dbReference>
<dbReference type="InterPro" id="IPR010071">
    <property type="entry name" value="AA_adenyl_dom"/>
</dbReference>
<keyword evidence="2" id="KW-0596">Phosphopantetheine</keyword>
<dbReference type="Pfam" id="PF00550">
    <property type="entry name" value="PP-binding"/>
    <property type="match status" value="2"/>
</dbReference>
<dbReference type="PANTHER" id="PTHR45527">
    <property type="entry name" value="NONRIBOSOMAL PEPTIDE SYNTHETASE"/>
    <property type="match status" value="1"/>
</dbReference>
<dbReference type="Pfam" id="PF00501">
    <property type="entry name" value="AMP-binding"/>
    <property type="match status" value="2"/>
</dbReference>
<dbReference type="GO" id="GO:0031177">
    <property type="term" value="F:phosphopantetheine binding"/>
    <property type="evidence" value="ECO:0007669"/>
    <property type="project" value="InterPro"/>
</dbReference>
<evidence type="ECO:0000313" key="7">
    <source>
        <dbReference type="Proteomes" id="UP000035034"/>
    </source>
</evidence>
<dbReference type="GO" id="GO:0043041">
    <property type="term" value="P:amino acid activation for nonribosomal peptide biosynthetic process"/>
    <property type="evidence" value="ECO:0007669"/>
    <property type="project" value="TreeGrafter"/>
</dbReference>
<dbReference type="GO" id="GO:0005737">
    <property type="term" value="C:cytoplasm"/>
    <property type="evidence" value="ECO:0007669"/>
    <property type="project" value="TreeGrafter"/>
</dbReference>
<dbReference type="STRING" id="1077974.GOEFS_120_00560"/>
<dbReference type="SUPFAM" id="SSF56801">
    <property type="entry name" value="Acetyl-CoA synthetase-like"/>
    <property type="match status" value="2"/>
</dbReference>
<dbReference type="SUPFAM" id="SSF47336">
    <property type="entry name" value="ACP-like"/>
    <property type="match status" value="2"/>
</dbReference>
<dbReference type="InterPro" id="IPR020806">
    <property type="entry name" value="PKS_PP-bd"/>
</dbReference>
<evidence type="ECO:0000313" key="6">
    <source>
        <dbReference type="EMBL" id="GAB20596.1"/>
    </source>
</evidence>
<dbReference type="GO" id="GO:0044550">
    <property type="term" value="P:secondary metabolite biosynthetic process"/>
    <property type="evidence" value="ECO:0007669"/>
    <property type="project" value="TreeGrafter"/>
</dbReference>
<feature type="domain" description="Carrier" evidence="5">
    <location>
        <begin position="911"/>
        <end position="986"/>
    </location>
</feature>
<dbReference type="InterPro" id="IPR042099">
    <property type="entry name" value="ANL_N_sf"/>
</dbReference>
<dbReference type="PROSITE" id="PS00012">
    <property type="entry name" value="PHOSPHOPANTETHEINE"/>
    <property type="match status" value="2"/>
</dbReference>
<gene>
    <name evidence="6" type="ORF">GOEFS_120_00560</name>
</gene>
<dbReference type="PANTHER" id="PTHR45527:SF1">
    <property type="entry name" value="FATTY ACID SYNTHASE"/>
    <property type="match status" value="1"/>
</dbReference>
<dbReference type="InterPro" id="IPR045851">
    <property type="entry name" value="AMP-bd_C_sf"/>
</dbReference>
<feature type="region of interest" description="Disordered" evidence="4">
    <location>
        <begin position="1922"/>
        <end position="1944"/>
    </location>
</feature>
<dbReference type="InterPro" id="IPR009081">
    <property type="entry name" value="PP-bd_ACP"/>
</dbReference>
<dbReference type="InterPro" id="IPR001242">
    <property type="entry name" value="Condensation_dom"/>
</dbReference>
<dbReference type="PROSITE" id="PS00455">
    <property type="entry name" value="AMP_BINDING"/>
    <property type="match status" value="2"/>
</dbReference>
<evidence type="ECO:0000259" key="5">
    <source>
        <dbReference type="PROSITE" id="PS50075"/>
    </source>
</evidence>
<name>H0R695_9ACTN</name>
<evidence type="ECO:0000256" key="3">
    <source>
        <dbReference type="ARBA" id="ARBA00022553"/>
    </source>
</evidence>
<comment type="caution">
    <text evidence="6">The sequence shown here is derived from an EMBL/GenBank/DDBJ whole genome shotgun (WGS) entry which is preliminary data.</text>
</comment>
<dbReference type="FunFam" id="1.10.1200.10:FF:000005">
    <property type="entry name" value="Nonribosomal peptide synthetase 1"/>
    <property type="match status" value="1"/>
</dbReference>
<dbReference type="InterPro" id="IPR036736">
    <property type="entry name" value="ACP-like_sf"/>
</dbReference>
<keyword evidence="3" id="KW-0597">Phosphoprotein</keyword>